<name>A0A2P5CUD0_TREOI</name>
<proteinExistence type="predicted"/>
<sequence>MSNDRKLATETTCRLMYVKRHVNLYSNDNRLDASKSKRKKKSSTFLSKQSSNQKRKRERERERERVSPTHQRLQSPDRRHRQLRRRQPETRPNLAFSAVDSKPKIPKNCLQKKKPPHS</sequence>
<evidence type="ECO:0000256" key="1">
    <source>
        <dbReference type="SAM" id="MobiDB-lite"/>
    </source>
</evidence>
<feature type="region of interest" description="Disordered" evidence="1">
    <location>
        <begin position="25"/>
        <end position="118"/>
    </location>
</feature>
<dbReference type="AlphaFoldDB" id="A0A2P5CUD0"/>
<protein>
    <submittedName>
        <fullName evidence="2">Uncharacterized protein</fullName>
    </submittedName>
</protein>
<comment type="caution">
    <text evidence="2">The sequence shown here is derived from an EMBL/GenBank/DDBJ whole genome shotgun (WGS) entry which is preliminary data.</text>
</comment>
<accession>A0A2P5CUD0</accession>
<keyword evidence="3" id="KW-1185">Reference proteome</keyword>
<organism evidence="2 3">
    <name type="scientific">Trema orientale</name>
    <name type="common">Charcoal tree</name>
    <name type="synonym">Celtis orientalis</name>
    <dbReference type="NCBI Taxonomy" id="63057"/>
    <lineage>
        <taxon>Eukaryota</taxon>
        <taxon>Viridiplantae</taxon>
        <taxon>Streptophyta</taxon>
        <taxon>Embryophyta</taxon>
        <taxon>Tracheophyta</taxon>
        <taxon>Spermatophyta</taxon>
        <taxon>Magnoliopsida</taxon>
        <taxon>eudicotyledons</taxon>
        <taxon>Gunneridae</taxon>
        <taxon>Pentapetalae</taxon>
        <taxon>rosids</taxon>
        <taxon>fabids</taxon>
        <taxon>Rosales</taxon>
        <taxon>Cannabaceae</taxon>
        <taxon>Trema</taxon>
    </lineage>
</organism>
<dbReference type="OrthoDB" id="10596715at2759"/>
<gene>
    <name evidence="2" type="ORF">TorRG33x02_272720</name>
</gene>
<dbReference type="Proteomes" id="UP000237000">
    <property type="component" value="Unassembled WGS sequence"/>
</dbReference>
<evidence type="ECO:0000313" key="2">
    <source>
        <dbReference type="EMBL" id="PON64674.1"/>
    </source>
</evidence>
<dbReference type="EMBL" id="JXTC01000326">
    <property type="protein sequence ID" value="PON64674.1"/>
    <property type="molecule type" value="Genomic_DNA"/>
</dbReference>
<dbReference type="InParanoid" id="A0A2P5CUD0"/>
<reference evidence="3" key="1">
    <citation type="submission" date="2016-06" db="EMBL/GenBank/DDBJ databases">
        <title>Parallel loss of symbiosis genes in relatives of nitrogen-fixing non-legume Parasponia.</title>
        <authorList>
            <person name="Van Velzen R."/>
            <person name="Holmer R."/>
            <person name="Bu F."/>
            <person name="Rutten L."/>
            <person name="Van Zeijl A."/>
            <person name="Liu W."/>
            <person name="Santuari L."/>
            <person name="Cao Q."/>
            <person name="Sharma T."/>
            <person name="Shen D."/>
            <person name="Roswanjaya Y."/>
            <person name="Wardhani T."/>
            <person name="Kalhor M.S."/>
            <person name="Jansen J."/>
            <person name="Van den Hoogen J."/>
            <person name="Gungor B."/>
            <person name="Hartog M."/>
            <person name="Hontelez J."/>
            <person name="Verver J."/>
            <person name="Yang W.-C."/>
            <person name="Schijlen E."/>
            <person name="Repin R."/>
            <person name="Schilthuizen M."/>
            <person name="Schranz E."/>
            <person name="Heidstra R."/>
            <person name="Miyata K."/>
            <person name="Fedorova E."/>
            <person name="Kohlen W."/>
            <person name="Bisseling T."/>
            <person name="Smit S."/>
            <person name="Geurts R."/>
        </authorList>
    </citation>
    <scope>NUCLEOTIDE SEQUENCE [LARGE SCALE GENOMIC DNA]</scope>
    <source>
        <strain evidence="3">cv. RG33-2</strain>
    </source>
</reference>
<evidence type="ECO:0000313" key="3">
    <source>
        <dbReference type="Proteomes" id="UP000237000"/>
    </source>
</evidence>